<dbReference type="Gene3D" id="3.40.50.720">
    <property type="entry name" value="NAD(P)-binding Rossmann-like Domain"/>
    <property type="match status" value="1"/>
</dbReference>
<dbReference type="GO" id="GO:0006633">
    <property type="term" value="P:fatty acid biosynthetic process"/>
    <property type="evidence" value="ECO:0007669"/>
    <property type="project" value="TreeGrafter"/>
</dbReference>
<keyword evidence="3" id="KW-0560">Oxidoreductase</keyword>
<sequence length="246" mass="26477">MNCLITGGSRGIGLGIANRLAKAGHNVTLAAKDEKKLIAALKSLPQVKSEQQHRYWPLDMRDLDACSLFTGSPYPPAHFSVFINSAGISSPKILAKQPLQEIQDLLSVNLHAPILLAKSLSRCMIRQNRDVSIAHTSGVRCSHKHIIFISSMLAAKGVAGSSVYSASKAGIEGFTRSLATELKSRQVSINCLAPGFVETDMTSSISQSLVDLHKNSLISVNEIADFCLYLLNTTSITGQSFPLQSI</sequence>
<dbReference type="GO" id="GO:0016616">
    <property type="term" value="F:oxidoreductase activity, acting on the CH-OH group of donors, NAD or NADP as acceptor"/>
    <property type="evidence" value="ECO:0007669"/>
    <property type="project" value="TreeGrafter"/>
</dbReference>
<evidence type="ECO:0000256" key="1">
    <source>
        <dbReference type="ARBA" id="ARBA00006484"/>
    </source>
</evidence>
<gene>
    <name evidence="5" type="ORF">DASB73_019800</name>
</gene>
<dbReference type="PANTHER" id="PTHR42760">
    <property type="entry name" value="SHORT-CHAIN DEHYDROGENASES/REDUCTASES FAMILY MEMBER"/>
    <property type="match status" value="1"/>
</dbReference>
<organism evidence="5 6">
    <name type="scientific">Starmerella bacillaris</name>
    <name type="common">Yeast</name>
    <name type="synonym">Candida zemplinina</name>
    <dbReference type="NCBI Taxonomy" id="1247836"/>
    <lineage>
        <taxon>Eukaryota</taxon>
        <taxon>Fungi</taxon>
        <taxon>Dikarya</taxon>
        <taxon>Ascomycota</taxon>
        <taxon>Saccharomycotina</taxon>
        <taxon>Dipodascomycetes</taxon>
        <taxon>Dipodascales</taxon>
        <taxon>Trichomonascaceae</taxon>
        <taxon>Starmerella</taxon>
    </lineage>
</organism>
<name>A0AAV5RJ25_STABA</name>
<dbReference type="PANTHER" id="PTHR42760:SF133">
    <property type="entry name" value="3-OXOACYL-[ACYL-CARRIER-PROTEIN] REDUCTASE"/>
    <property type="match status" value="1"/>
</dbReference>
<evidence type="ECO:0000313" key="6">
    <source>
        <dbReference type="Proteomes" id="UP001362899"/>
    </source>
</evidence>
<keyword evidence="2" id="KW-0521">NADP</keyword>
<keyword evidence="6" id="KW-1185">Reference proteome</keyword>
<dbReference type="InterPro" id="IPR036291">
    <property type="entry name" value="NAD(P)-bd_dom_sf"/>
</dbReference>
<dbReference type="PRINTS" id="PR00081">
    <property type="entry name" value="GDHRDH"/>
</dbReference>
<dbReference type="CDD" id="cd05233">
    <property type="entry name" value="SDR_c"/>
    <property type="match status" value="1"/>
</dbReference>
<dbReference type="EMBL" id="BTGC01000003">
    <property type="protein sequence ID" value="GMM51022.1"/>
    <property type="molecule type" value="Genomic_DNA"/>
</dbReference>
<accession>A0AAV5RJ25</accession>
<dbReference type="PRINTS" id="PR00080">
    <property type="entry name" value="SDRFAMILY"/>
</dbReference>
<dbReference type="InterPro" id="IPR020904">
    <property type="entry name" value="Sc_DH/Rdtase_CS"/>
</dbReference>
<evidence type="ECO:0000313" key="5">
    <source>
        <dbReference type="EMBL" id="GMM51022.1"/>
    </source>
</evidence>
<dbReference type="AlphaFoldDB" id="A0AAV5RJ25"/>
<comment type="caution">
    <text evidence="5">The sequence shown here is derived from an EMBL/GenBank/DDBJ whole genome shotgun (WGS) entry which is preliminary data.</text>
</comment>
<reference evidence="5 6" key="1">
    <citation type="journal article" date="2023" name="Elife">
        <title>Identification of key yeast species and microbe-microbe interactions impacting larval growth of Drosophila in the wild.</title>
        <authorList>
            <person name="Mure A."/>
            <person name="Sugiura Y."/>
            <person name="Maeda R."/>
            <person name="Honda K."/>
            <person name="Sakurai N."/>
            <person name="Takahashi Y."/>
            <person name="Watada M."/>
            <person name="Katoh T."/>
            <person name="Gotoh A."/>
            <person name="Gotoh Y."/>
            <person name="Taniguchi I."/>
            <person name="Nakamura K."/>
            <person name="Hayashi T."/>
            <person name="Katayama T."/>
            <person name="Uemura T."/>
            <person name="Hattori Y."/>
        </authorList>
    </citation>
    <scope>NUCLEOTIDE SEQUENCE [LARGE SCALE GENOMIC DNA]</scope>
    <source>
        <strain evidence="5 6">SB-73</strain>
    </source>
</reference>
<comment type="similarity">
    <text evidence="1 4">Belongs to the short-chain dehydrogenases/reductases (SDR) family.</text>
</comment>
<evidence type="ECO:0000256" key="3">
    <source>
        <dbReference type="ARBA" id="ARBA00023002"/>
    </source>
</evidence>
<evidence type="ECO:0000256" key="2">
    <source>
        <dbReference type="ARBA" id="ARBA00022857"/>
    </source>
</evidence>
<dbReference type="Pfam" id="PF00106">
    <property type="entry name" value="adh_short"/>
    <property type="match status" value="1"/>
</dbReference>
<dbReference type="PROSITE" id="PS00061">
    <property type="entry name" value="ADH_SHORT"/>
    <property type="match status" value="1"/>
</dbReference>
<proteinExistence type="inferred from homology"/>
<dbReference type="SUPFAM" id="SSF51735">
    <property type="entry name" value="NAD(P)-binding Rossmann-fold domains"/>
    <property type="match status" value="1"/>
</dbReference>
<dbReference type="GO" id="GO:0048038">
    <property type="term" value="F:quinone binding"/>
    <property type="evidence" value="ECO:0007669"/>
    <property type="project" value="TreeGrafter"/>
</dbReference>
<dbReference type="Proteomes" id="UP001362899">
    <property type="component" value="Unassembled WGS sequence"/>
</dbReference>
<protein>
    <submittedName>
        <fullName evidence="5">3-oxoacyl-[acyl-carrier-protein] reductase (NADPH)</fullName>
    </submittedName>
</protein>
<dbReference type="InterPro" id="IPR002347">
    <property type="entry name" value="SDR_fam"/>
</dbReference>
<evidence type="ECO:0000256" key="4">
    <source>
        <dbReference type="RuleBase" id="RU000363"/>
    </source>
</evidence>